<evidence type="ECO:0000313" key="2">
    <source>
        <dbReference type="EMBL" id="KUL27032.1"/>
    </source>
</evidence>
<organism evidence="2 3">
    <name type="scientific">Actinoplanes awajinensis subsp. mycoplanecinus</name>
    <dbReference type="NCBI Taxonomy" id="135947"/>
    <lineage>
        <taxon>Bacteria</taxon>
        <taxon>Bacillati</taxon>
        <taxon>Actinomycetota</taxon>
        <taxon>Actinomycetes</taxon>
        <taxon>Micromonosporales</taxon>
        <taxon>Micromonosporaceae</taxon>
        <taxon>Actinoplanes</taxon>
    </lineage>
</organism>
<feature type="region of interest" description="Disordered" evidence="1">
    <location>
        <begin position="1"/>
        <end position="21"/>
    </location>
</feature>
<proteinExistence type="predicted"/>
<reference evidence="2 3" key="1">
    <citation type="submission" date="2015-10" db="EMBL/GenBank/DDBJ databases">
        <authorList>
            <person name="Gilbert D.G."/>
        </authorList>
    </citation>
    <scope>NUCLEOTIDE SEQUENCE [LARGE SCALE GENOMIC DNA]</scope>
    <source>
        <strain evidence="2 3">NRRL B-16712</strain>
    </source>
</reference>
<evidence type="ECO:0000256" key="1">
    <source>
        <dbReference type="SAM" id="MobiDB-lite"/>
    </source>
</evidence>
<comment type="caution">
    <text evidence="2">The sequence shown here is derived from an EMBL/GenBank/DDBJ whole genome shotgun (WGS) entry which is preliminary data.</text>
</comment>
<keyword evidence="3" id="KW-1185">Reference proteome</keyword>
<dbReference type="Proteomes" id="UP000053244">
    <property type="component" value="Unassembled WGS sequence"/>
</dbReference>
<protein>
    <submittedName>
        <fullName evidence="2">Uncharacterized protein</fullName>
    </submittedName>
</protein>
<accession>A0A101JHR6</accession>
<evidence type="ECO:0000313" key="3">
    <source>
        <dbReference type="Proteomes" id="UP000053244"/>
    </source>
</evidence>
<gene>
    <name evidence="2" type="ORF">ADL15_36590</name>
</gene>
<name>A0A101JHR6_9ACTN</name>
<sequence>MGPLRSGMSPPQVAAALDGEEPAVRRGRFPLPLHGEAARAGDVVISGARFGAEDWDECR</sequence>
<dbReference type="EMBL" id="LLZH01000302">
    <property type="protein sequence ID" value="KUL27032.1"/>
    <property type="molecule type" value="Genomic_DNA"/>
</dbReference>
<dbReference type="AlphaFoldDB" id="A0A101JHR6"/>